<sequence>MMFLRRWLVGVVLALACVGGAHAQSDLPDPQGDDVQLRRLLVDFRMVQILRVGVARDGAKLNGTPLAGLFDQLNSTPEETLAEVIAPSLRGHVSEDDARKIGDFLETESGRALTQWMLQRVSNPGDLTSKPPKGNPKEMKAFMANGGYAAMGAFSTYLQSQEFQRKAVIALLHYLTRPEANN</sequence>
<evidence type="ECO:0008006" key="4">
    <source>
        <dbReference type="Google" id="ProtNLM"/>
    </source>
</evidence>
<evidence type="ECO:0000313" key="2">
    <source>
        <dbReference type="EMBL" id="TCI07068.1"/>
    </source>
</evidence>
<evidence type="ECO:0000256" key="1">
    <source>
        <dbReference type="SAM" id="SignalP"/>
    </source>
</evidence>
<dbReference type="RefSeq" id="WP_131412123.1">
    <property type="nucleotide sequence ID" value="NZ_SJTG01000005.1"/>
</dbReference>
<keyword evidence="1" id="KW-0732">Signal</keyword>
<dbReference type="Proteomes" id="UP000291822">
    <property type="component" value="Unassembled WGS sequence"/>
</dbReference>
<keyword evidence="3" id="KW-1185">Reference proteome</keyword>
<feature type="chain" id="PRO_5020943894" description="DUF2059 domain-containing protein" evidence="1">
    <location>
        <begin position="24"/>
        <end position="182"/>
    </location>
</feature>
<organism evidence="2 3">
    <name type="scientific">Dyella soli</name>
    <dbReference type="NCBI Taxonomy" id="522319"/>
    <lineage>
        <taxon>Bacteria</taxon>
        <taxon>Pseudomonadati</taxon>
        <taxon>Pseudomonadota</taxon>
        <taxon>Gammaproteobacteria</taxon>
        <taxon>Lysobacterales</taxon>
        <taxon>Rhodanobacteraceae</taxon>
        <taxon>Dyella</taxon>
    </lineage>
</organism>
<feature type="signal peptide" evidence="1">
    <location>
        <begin position="1"/>
        <end position="23"/>
    </location>
</feature>
<comment type="caution">
    <text evidence="2">The sequence shown here is derived from an EMBL/GenBank/DDBJ whole genome shotgun (WGS) entry which is preliminary data.</text>
</comment>
<evidence type="ECO:0000313" key="3">
    <source>
        <dbReference type="Proteomes" id="UP000291822"/>
    </source>
</evidence>
<protein>
    <recommendedName>
        <fullName evidence="4">DUF2059 domain-containing protein</fullName>
    </recommendedName>
</protein>
<accession>A0A4V2NL21</accession>
<gene>
    <name evidence="2" type="ORF">EZM97_31125</name>
</gene>
<name>A0A4V2NL21_9GAMM</name>
<dbReference type="EMBL" id="SJTG01000005">
    <property type="protein sequence ID" value="TCI07068.1"/>
    <property type="molecule type" value="Genomic_DNA"/>
</dbReference>
<proteinExistence type="predicted"/>
<dbReference type="AlphaFoldDB" id="A0A4V2NL21"/>
<reference evidence="2 3" key="1">
    <citation type="submission" date="2019-02" db="EMBL/GenBank/DDBJ databases">
        <title>Dyella amyloliquefaciens sp. nov., isolated from forest soil.</title>
        <authorList>
            <person name="Gao Z.-H."/>
            <person name="Qiu L.-H."/>
        </authorList>
    </citation>
    <scope>NUCLEOTIDE SEQUENCE [LARGE SCALE GENOMIC DNA]</scope>
    <source>
        <strain evidence="2 3">KACC 12747</strain>
    </source>
</reference>
<dbReference type="PROSITE" id="PS51257">
    <property type="entry name" value="PROKAR_LIPOPROTEIN"/>
    <property type="match status" value="1"/>
</dbReference>